<dbReference type="GO" id="GO:0003677">
    <property type="term" value="F:DNA binding"/>
    <property type="evidence" value="ECO:0007669"/>
    <property type="project" value="InterPro"/>
</dbReference>
<dbReference type="Pfam" id="PF13374">
    <property type="entry name" value="TPR_10"/>
    <property type="match status" value="1"/>
</dbReference>
<evidence type="ECO:0000313" key="2">
    <source>
        <dbReference type="EMBL" id="GCF08448.1"/>
    </source>
</evidence>
<dbReference type="InterPro" id="IPR058852">
    <property type="entry name" value="HTH_77"/>
</dbReference>
<dbReference type="PRINTS" id="PR00364">
    <property type="entry name" value="DISEASERSIST"/>
</dbReference>
<dbReference type="PROSITE" id="PS50043">
    <property type="entry name" value="HTH_LUXR_2"/>
    <property type="match status" value="1"/>
</dbReference>
<sequence>MARSTPTVRTNILSYREQDQEYHLAVDSADWYSWLMTATTFAFSSAAGSFTARKEQISNQRGGWYWKAYCRRQGKLLHAYLGKSETLSLERLQSVAAELTQQQVHLSTHGATTPIPGTVPGTLTGNIPALPTVLIGREQEIETACTLLHETTRLLTITGPGGVGKTRLALESAQILREDFLDGIFFVSLGPITDHALVVPTIAQELGFMEAGEEPLLARVKAYLHSKQILLVLDNFEQLMTASPLLADLLSSCPQLKLLVTSREVLHLRGEYELIVPPLALPDLQQLPDNETLLHYPAIALFTQRATAMKADFALTPTNAAIIAEICIQLDGLPLALELAAARIKHLPPQMLLTRLEHRLQVLTGGPRDLPTRQQTLRDALTWSYELLTTQEQKVFRALSVFIRGCTLEAAEELCATLFGTDVQALDVISSLIDKSLLQQAEQIDGSLRLRMLETIREYGEECLRTEGEDTQVRQAYAMYYLALVERAEPQLRKGEQALWLQRLEEDYDNLRGALGWLIEQPELPARAAALRFCGGLWRFWRIRNRHREGYQWAEKALRQSKQDQIEIPIRAKACFATATLADSQGHYQRSIELLQESLALYQAIDDQAGIVATLNRLGTAYARTTPVEAHALFEQSLQLARQQQDLYGIADALGTLGDEAFAQGFLSEARAFFEERLSIAQQLEDKRSSAYCLDSLGQIAANQGDYPRACELFQGSLTLHREVGDRVGIMLVLLPLAIVTLYQGDYATADFLLEECLIVSKELGNQHKVVHYLKKFNTNAPFYDQWQPLPTSLTTEGSSTIAYEAGDDEGMATRLFTLGCIEFTQGKFADAQQSLAESMDLFQQLDNRVMIAAVFSIQGHLAAHQGHYATAHSLMGESLTLTREMGDHWTLSSRLTQLGLVALNEGQNAQARTLIEESVRVAKKIGDPRYIAEALHLMGLLALYEGDYASAQRLLDESLAMQSEMRSGLTRAYLLADFGLLAIHQHDFKKASQLIEESLILCQRTGDRWFIPSCLERLGEVIVNQNAAARAVQLWGAATTLREEIGAPIPPIEDQLYQHSLASARQQLDITQFNAAWQAGREMSLEQILRFYDAKTASMPAQTPPSTDVVVNEKPLEKPPVLTGREKEVLQLLASGLPDTQIAAQLIISPRTVQTHLRTIYHKLEVSSRSAATRYALEHGLT</sequence>
<dbReference type="InterPro" id="IPR036388">
    <property type="entry name" value="WH-like_DNA-bd_sf"/>
</dbReference>
<dbReference type="SUPFAM" id="SSF46894">
    <property type="entry name" value="C-terminal effector domain of the bipartite response regulators"/>
    <property type="match status" value="1"/>
</dbReference>
<dbReference type="AlphaFoldDB" id="A0A5A5TAM2"/>
<feature type="domain" description="HTH luxR-type" evidence="1">
    <location>
        <begin position="1116"/>
        <end position="1181"/>
    </location>
</feature>
<comment type="caution">
    <text evidence="2">The sequence shown here is derived from an EMBL/GenBank/DDBJ whole genome shotgun (WGS) entry which is preliminary data.</text>
</comment>
<dbReference type="InterPro" id="IPR027417">
    <property type="entry name" value="P-loop_NTPase"/>
</dbReference>
<dbReference type="InterPro" id="IPR016032">
    <property type="entry name" value="Sig_transdc_resp-reg_C-effctor"/>
</dbReference>
<reference evidence="2 3" key="1">
    <citation type="submission" date="2019-01" db="EMBL/GenBank/DDBJ databases">
        <title>Draft genome sequence of Dictyobacter sp. Uno17.</title>
        <authorList>
            <person name="Wang C.M."/>
            <person name="Zheng Y."/>
            <person name="Sakai Y."/>
            <person name="Abe K."/>
            <person name="Yokota A."/>
            <person name="Yabe S."/>
        </authorList>
    </citation>
    <scope>NUCLEOTIDE SEQUENCE [LARGE SCALE GENOMIC DNA]</scope>
    <source>
        <strain evidence="2 3">Uno17</strain>
    </source>
</reference>
<dbReference type="Pfam" id="PF25872">
    <property type="entry name" value="HTH_77"/>
    <property type="match status" value="1"/>
</dbReference>
<dbReference type="RefSeq" id="WP_149401436.1">
    <property type="nucleotide sequence ID" value="NZ_BIXY01000024.1"/>
</dbReference>
<dbReference type="GO" id="GO:0006355">
    <property type="term" value="P:regulation of DNA-templated transcription"/>
    <property type="evidence" value="ECO:0007669"/>
    <property type="project" value="InterPro"/>
</dbReference>
<dbReference type="InterPro" id="IPR026000">
    <property type="entry name" value="Apc5_dom"/>
</dbReference>
<dbReference type="Pfam" id="PF13424">
    <property type="entry name" value="TPR_12"/>
    <property type="match status" value="1"/>
</dbReference>
<dbReference type="PANTHER" id="PTHR47691:SF3">
    <property type="entry name" value="HTH-TYPE TRANSCRIPTIONAL REGULATOR RV0890C-RELATED"/>
    <property type="match status" value="1"/>
</dbReference>
<evidence type="ECO:0000313" key="3">
    <source>
        <dbReference type="Proteomes" id="UP000322530"/>
    </source>
</evidence>
<name>A0A5A5TAM2_9CHLR</name>
<dbReference type="PANTHER" id="PTHR47691">
    <property type="entry name" value="REGULATOR-RELATED"/>
    <property type="match status" value="1"/>
</dbReference>
<dbReference type="SUPFAM" id="SSF52540">
    <property type="entry name" value="P-loop containing nucleoside triphosphate hydrolases"/>
    <property type="match status" value="1"/>
</dbReference>
<dbReference type="CDD" id="cd06170">
    <property type="entry name" value="LuxR_C_like"/>
    <property type="match status" value="1"/>
</dbReference>
<dbReference type="SUPFAM" id="SSF48452">
    <property type="entry name" value="TPR-like"/>
    <property type="match status" value="3"/>
</dbReference>
<accession>A0A5A5TAM2</accession>
<protein>
    <recommendedName>
        <fullName evidence="1">HTH luxR-type domain-containing protein</fullName>
    </recommendedName>
</protein>
<dbReference type="Gene3D" id="1.10.10.10">
    <property type="entry name" value="Winged helix-like DNA-binding domain superfamily/Winged helix DNA-binding domain"/>
    <property type="match status" value="1"/>
</dbReference>
<dbReference type="InterPro" id="IPR049945">
    <property type="entry name" value="AAA_22"/>
</dbReference>
<dbReference type="Proteomes" id="UP000322530">
    <property type="component" value="Unassembled WGS sequence"/>
</dbReference>
<dbReference type="InterPro" id="IPR000792">
    <property type="entry name" value="Tscrpt_reg_LuxR_C"/>
</dbReference>
<dbReference type="SMART" id="SM00028">
    <property type="entry name" value="TPR"/>
    <property type="match status" value="7"/>
</dbReference>
<organism evidence="2 3">
    <name type="scientific">Dictyobacter arantiisoli</name>
    <dbReference type="NCBI Taxonomy" id="2014874"/>
    <lineage>
        <taxon>Bacteria</taxon>
        <taxon>Bacillati</taxon>
        <taxon>Chloroflexota</taxon>
        <taxon>Ktedonobacteria</taxon>
        <taxon>Ktedonobacterales</taxon>
        <taxon>Dictyobacteraceae</taxon>
        <taxon>Dictyobacter</taxon>
    </lineage>
</organism>
<evidence type="ECO:0000259" key="1">
    <source>
        <dbReference type="PROSITE" id="PS50043"/>
    </source>
</evidence>
<proteinExistence type="predicted"/>
<dbReference type="Pfam" id="PF00196">
    <property type="entry name" value="GerE"/>
    <property type="match status" value="1"/>
</dbReference>
<dbReference type="InterPro" id="IPR011990">
    <property type="entry name" value="TPR-like_helical_dom_sf"/>
</dbReference>
<gene>
    <name evidence="2" type="ORF">KDI_20120</name>
</gene>
<dbReference type="Gene3D" id="1.25.40.10">
    <property type="entry name" value="Tetratricopeptide repeat domain"/>
    <property type="match status" value="2"/>
</dbReference>
<keyword evidence="3" id="KW-1185">Reference proteome</keyword>
<dbReference type="Pfam" id="PF13401">
    <property type="entry name" value="AAA_22"/>
    <property type="match status" value="1"/>
</dbReference>
<dbReference type="GO" id="GO:0043531">
    <property type="term" value="F:ADP binding"/>
    <property type="evidence" value="ECO:0007669"/>
    <property type="project" value="InterPro"/>
</dbReference>
<dbReference type="SMART" id="SM00421">
    <property type="entry name" value="HTH_LUXR"/>
    <property type="match status" value="1"/>
</dbReference>
<dbReference type="EMBL" id="BIXY01000024">
    <property type="protein sequence ID" value="GCF08448.1"/>
    <property type="molecule type" value="Genomic_DNA"/>
</dbReference>
<dbReference type="Gene3D" id="3.40.50.300">
    <property type="entry name" value="P-loop containing nucleotide triphosphate hydrolases"/>
    <property type="match status" value="1"/>
</dbReference>
<dbReference type="InterPro" id="IPR019734">
    <property type="entry name" value="TPR_rpt"/>
</dbReference>
<dbReference type="PRINTS" id="PR00038">
    <property type="entry name" value="HTHLUXR"/>
</dbReference>
<dbReference type="OrthoDB" id="149079at2"/>
<dbReference type="Pfam" id="PF12862">
    <property type="entry name" value="ANAPC5"/>
    <property type="match status" value="1"/>
</dbReference>